<comment type="caution">
    <text evidence="1">The sequence shown here is derived from an EMBL/GenBank/DDBJ whole genome shotgun (WGS) entry which is preliminary data.</text>
</comment>
<accession>A0A839IXM7</accession>
<keyword evidence="2" id="KW-1185">Reference proteome</keyword>
<reference evidence="1 2" key="1">
    <citation type="submission" date="2020-08" db="EMBL/GenBank/DDBJ databases">
        <title>Oceanospirillum sp. nov. isolated from marine sediment.</title>
        <authorList>
            <person name="Ji X."/>
        </authorList>
    </citation>
    <scope>NUCLEOTIDE SEQUENCE [LARGE SCALE GENOMIC DNA]</scope>
    <source>
        <strain evidence="1 2">D5</strain>
    </source>
</reference>
<protein>
    <submittedName>
        <fullName evidence="1">DUF58 domain-containing protein</fullName>
    </submittedName>
</protein>
<organism evidence="1 2">
    <name type="scientific">Oceanospirillum sediminis</name>
    <dbReference type="NCBI Taxonomy" id="2760088"/>
    <lineage>
        <taxon>Bacteria</taxon>
        <taxon>Pseudomonadati</taxon>
        <taxon>Pseudomonadota</taxon>
        <taxon>Gammaproteobacteria</taxon>
        <taxon>Oceanospirillales</taxon>
        <taxon>Oceanospirillaceae</taxon>
        <taxon>Oceanospirillum</taxon>
    </lineage>
</organism>
<proteinExistence type="predicted"/>
<dbReference type="EMBL" id="JACJFM010000143">
    <property type="protein sequence ID" value="MBB1489731.1"/>
    <property type="molecule type" value="Genomic_DNA"/>
</dbReference>
<dbReference type="SUPFAM" id="SSF53300">
    <property type="entry name" value="vWA-like"/>
    <property type="match status" value="1"/>
</dbReference>
<sequence length="128" mass="15670">EKIHRRSMIFLFTDMFQTAEDEVKLFEALRHLKYNKHEVILFHVFDKEKELQFDFDNNPKRFIDVETGEYINLYADTIKENYSEAVNDYFEALRLKCMQYKIKYVEADVNKDFNSILTTYLVERQKFR</sequence>
<dbReference type="InterPro" id="IPR036465">
    <property type="entry name" value="vWFA_dom_sf"/>
</dbReference>
<evidence type="ECO:0000313" key="1">
    <source>
        <dbReference type="EMBL" id="MBB1489731.1"/>
    </source>
</evidence>
<gene>
    <name evidence="1" type="ORF">H4O21_24285</name>
</gene>
<dbReference type="PANTHER" id="PTHR33608:SF7">
    <property type="entry name" value="DUF58 DOMAIN-CONTAINING PROTEIN"/>
    <property type="match status" value="1"/>
</dbReference>
<dbReference type="Proteomes" id="UP000565262">
    <property type="component" value="Unassembled WGS sequence"/>
</dbReference>
<evidence type="ECO:0000313" key="2">
    <source>
        <dbReference type="Proteomes" id="UP000565262"/>
    </source>
</evidence>
<name>A0A839IXM7_9GAMM</name>
<feature type="non-terminal residue" evidence="1">
    <location>
        <position position="1"/>
    </location>
</feature>
<dbReference type="AlphaFoldDB" id="A0A839IXM7"/>
<dbReference type="PANTHER" id="PTHR33608">
    <property type="entry name" value="BLL2464 PROTEIN"/>
    <property type="match status" value="1"/>
</dbReference>